<keyword evidence="1" id="KW-1133">Transmembrane helix</keyword>
<sequence length="150" mass="17324">MKILFQLKDDDKKRQTFSNILIIFILAMTTFMIVGMINSDEKFGMESIFTMIILPLLMIGLYIPLTKKTFVSTLGIHKRGGLIKWESIKNVNYHKPNEKGMVIVKILHTITSRDASADIIINKDDELLNVFKETVKEYRNTKKKEKKSGK</sequence>
<dbReference type="Proteomes" id="UP000611629">
    <property type="component" value="Unassembled WGS sequence"/>
</dbReference>
<feature type="transmembrane region" description="Helical" evidence="1">
    <location>
        <begin position="20"/>
        <end position="37"/>
    </location>
</feature>
<comment type="caution">
    <text evidence="2">The sequence shown here is derived from an EMBL/GenBank/DDBJ whole genome shotgun (WGS) entry which is preliminary data.</text>
</comment>
<reference evidence="2" key="1">
    <citation type="submission" date="2020-07" db="EMBL/GenBank/DDBJ databases">
        <title>Genomic analysis of a strain of Sedimentibacter Hydroxybenzoicus DSM7310.</title>
        <authorList>
            <person name="Ma S."/>
        </authorList>
    </citation>
    <scope>NUCLEOTIDE SEQUENCE</scope>
    <source>
        <strain evidence="2">DSM 7310</strain>
    </source>
</reference>
<keyword evidence="1" id="KW-0812">Transmembrane</keyword>
<accession>A0A974BN93</accession>
<evidence type="ECO:0000256" key="1">
    <source>
        <dbReference type="SAM" id="Phobius"/>
    </source>
</evidence>
<gene>
    <name evidence="2" type="ORF">HZF24_16745</name>
</gene>
<feature type="transmembrane region" description="Helical" evidence="1">
    <location>
        <begin position="43"/>
        <end position="63"/>
    </location>
</feature>
<dbReference type="EMBL" id="JACBNQ010000029">
    <property type="protein sequence ID" value="NYB75800.1"/>
    <property type="molecule type" value="Genomic_DNA"/>
</dbReference>
<protein>
    <submittedName>
        <fullName evidence="2">Uncharacterized protein</fullName>
    </submittedName>
</protein>
<evidence type="ECO:0000313" key="2">
    <source>
        <dbReference type="EMBL" id="NYB75800.1"/>
    </source>
</evidence>
<keyword evidence="3" id="KW-1185">Reference proteome</keyword>
<keyword evidence="1" id="KW-0472">Membrane</keyword>
<proteinExistence type="predicted"/>
<dbReference type="AlphaFoldDB" id="A0A974BN93"/>
<evidence type="ECO:0000313" key="3">
    <source>
        <dbReference type="Proteomes" id="UP000611629"/>
    </source>
</evidence>
<name>A0A974BN93_SEDHY</name>
<organism evidence="2 3">
    <name type="scientific">Sedimentibacter hydroxybenzoicus DSM 7310</name>
    <dbReference type="NCBI Taxonomy" id="1123245"/>
    <lineage>
        <taxon>Bacteria</taxon>
        <taxon>Bacillati</taxon>
        <taxon>Bacillota</taxon>
        <taxon>Tissierellia</taxon>
        <taxon>Sedimentibacter</taxon>
    </lineage>
</organism>